<dbReference type="SUPFAM" id="SSF54060">
    <property type="entry name" value="His-Me finger endonucleases"/>
    <property type="match status" value="1"/>
</dbReference>
<evidence type="ECO:0000259" key="2">
    <source>
        <dbReference type="Pfam" id="PF26362"/>
    </source>
</evidence>
<organism evidence="3 4">
    <name type="scientific">Enterobacter kobei</name>
    <dbReference type="NCBI Taxonomy" id="208224"/>
    <lineage>
        <taxon>Bacteria</taxon>
        <taxon>Pseudomonadati</taxon>
        <taxon>Pseudomonadota</taxon>
        <taxon>Gammaproteobacteria</taxon>
        <taxon>Enterobacterales</taxon>
        <taxon>Enterobacteriaceae</taxon>
        <taxon>Enterobacter</taxon>
        <taxon>Enterobacter cloacae complex</taxon>
    </lineage>
</organism>
<dbReference type="CDD" id="cd00085">
    <property type="entry name" value="HNHc"/>
    <property type="match status" value="1"/>
</dbReference>
<dbReference type="PANTHER" id="PTHR34319">
    <property type="entry name" value="MAJOR EXPORTED PROTEIN"/>
    <property type="match status" value="1"/>
</dbReference>
<evidence type="ECO:0000259" key="1">
    <source>
        <dbReference type="Pfam" id="PF01844"/>
    </source>
</evidence>
<keyword evidence="3" id="KW-0255">Endonuclease</keyword>
<evidence type="ECO:0000313" key="3">
    <source>
        <dbReference type="EMBL" id="RAY23759.1"/>
    </source>
</evidence>
<dbReference type="Pfam" id="PF26362">
    <property type="entry name" value="DUF8093"/>
    <property type="match status" value="1"/>
</dbReference>
<accession>A0ABX9F2V0</accession>
<dbReference type="Proteomes" id="UP000250603">
    <property type="component" value="Unassembled WGS sequence"/>
</dbReference>
<keyword evidence="3" id="KW-0540">Nuclease</keyword>
<keyword evidence="3" id="KW-0378">Hydrolase</keyword>
<dbReference type="EMBL" id="QMCK01000052">
    <property type="protein sequence ID" value="RAY23759.1"/>
    <property type="molecule type" value="Genomic_DNA"/>
</dbReference>
<dbReference type="InterPro" id="IPR044925">
    <property type="entry name" value="His-Me_finger_sf"/>
</dbReference>
<dbReference type="InterPro" id="IPR058406">
    <property type="entry name" value="DUF8093"/>
</dbReference>
<dbReference type="InterPro" id="IPR003615">
    <property type="entry name" value="HNH_nuc"/>
</dbReference>
<proteinExistence type="predicted"/>
<feature type="domain" description="DUF8093" evidence="2">
    <location>
        <begin position="13"/>
        <end position="154"/>
    </location>
</feature>
<keyword evidence="4" id="KW-1185">Reference proteome</keyword>
<protein>
    <submittedName>
        <fullName evidence="3">HNH endonuclease</fullName>
    </submittedName>
</protein>
<evidence type="ECO:0000313" key="4">
    <source>
        <dbReference type="Proteomes" id="UP000250603"/>
    </source>
</evidence>
<dbReference type="RefSeq" id="WP_023331463.1">
    <property type="nucleotide sequence ID" value="NZ_CABGMI010000010.1"/>
</dbReference>
<dbReference type="GO" id="GO:0004519">
    <property type="term" value="F:endonuclease activity"/>
    <property type="evidence" value="ECO:0007669"/>
    <property type="project" value="UniProtKB-KW"/>
</dbReference>
<feature type="domain" description="HNH" evidence="1">
    <location>
        <begin position="317"/>
        <end position="340"/>
    </location>
</feature>
<gene>
    <name evidence="3" type="ORF">DP181_15695</name>
</gene>
<comment type="caution">
    <text evidence="3">The sequence shown here is derived from an EMBL/GenBank/DDBJ whole genome shotgun (WGS) entry which is preliminary data.</text>
</comment>
<sequence>MFTLYMKWDAGCDLAPADIQFILTPRDALEMASVFYELDYLKYAPQTRFQHFTIPRRRDGVYHRFAAQPYKRKHHTEYDSLYDEVKWNLEQGWMVGVNTAEKWDRFRNPFFFDDDGNLVYDRFMDSYSDSFQREVQNIYEHCLNAHPGRKPAPTIKQHDSDAPVQHAQATKTINSKAAGRLLAAGGIYNGNIEGFRQTAEQLGGEAVTGYDSVLNETTSGMMITAASLLLIRNPATAKQLTDYLGKYKNNHVLLSDINVTELNYFRRNRLEYNVLRKEFNSTVRPAFLKSLANHPDALTTFDSDNLLRLANGKVPAGWEVHHKIPLDDGGANTFENLTLIQSSPYHYTLSKAQGTITKVLPYNESAKVLWPAPKDVIYPAGIKEKK</sequence>
<dbReference type="InterPro" id="IPR002711">
    <property type="entry name" value="HNH"/>
</dbReference>
<name>A0ABX9F2V0_9ENTR</name>
<reference evidence="3 4" key="1">
    <citation type="submission" date="2018-06" db="EMBL/GenBank/DDBJ databases">
        <title>ACT-28, a chromosomally-encoded AmpC with carbapenemase activity from Enterobacter kobei.</title>
        <authorList>
            <person name="Jousset A.B."/>
            <person name="Oueslati S."/>
            <person name="Bernabeu S."/>
            <person name="Takissian J."/>
            <person name="Creton E."/>
            <person name="Vogel A."/>
            <person name="Cotellon G."/>
            <person name="Bonnin R.A."/>
            <person name="Dortet L."/>
            <person name="Naas T."/>
        </authorList>
    </citation>
    <scope>NUCLEOTIDE SEQUENCE [LARGE SCALE GENOMIC DNA]</scope>
    <source>
        <strain evidence="3 4">149H6</strain>
    </source>
</reference>
<dbReference type="Pfam" id="PF01844">
    <property type="entry name" value="HNH"/>
    <property type="match status" value="1"/>
</dbReference>
<dbReference type="PANTHER" id="PTHR34319:SF7">
    <property type="entry name" value="HNH ENDONUCLEASE DOMAIN-CONTAINING PROTEIN"/>
    <property type="match status" value="1"/>
</dbReference>
<dbReference type="InterPro" id="IPR052947">
    <property type="entry name" value="T6SS_Hcp1_domain"/>
</dbReference>